<gene>
    <name evidence="1" type="ORF">AVEN_211486_1</name>
</gene>
<dbReference type="Proteomes" id="UP000499080">
    <property type="component" value="Unassembled WGS sequence"/>
</dbReference>
<sequence>MTSVESFGNVAERLASQEETRFTVWFLRTKDVNVTWQKIGAIRLALQYCPHKLRELVQCASGPALSWYKTTPEDRTPPHTFLQPLQLPYELDGHSGGQ</sequence>
<evidence type="ECO:0000313" key="1">
    <source>
        <dbReference type="EMBL" id="GBN32671.1"/>
    </source>
</evidence>
<keyword evidence="2" id="KW-1185">Reference proteome</keyword>
<comment type="caution">
    <text evidence="1">The sequence shown here is derived from an EMBL/GenBank/DDBJ whole genome shotgun (WGS) entry which is preliminary data.</text>
</comment>
<proteinExistence type="predicted"/>
<protein>
    <submittedName>
        <fullName evidence="1">Uncharacterized protein</fullName>
    </submittedName>
</protein>
<accession>A0A4Y2MZT6</accession>
<dbReference type="AlphaFoldDB" id="A0A4Y2MZT6"/>
<organism evidence="1 2">
    <name type="scientific">Araneus ventricosus</name>
    <name type="common">Orbweaver spider</name>
    <name type="synonym">Epeira ventricosa</name>
    <dbReference type="NCBI Taxonomy" id="182803"/>
    <lineage>
        <taxon>Eukaryota</taxon>
        <taxon>Metazoa</taxon>
        <taxon>Ecdysozoa</taxon>
        <taxon>Arthropoda</taxon>
        <taxon>Chelicerata</taxon>
        <taxon>Arachnida</taxon>
        <taxon>Araneae</taxon>
        <taxon>Araneomorphae</taxon>
        <taxon>Entelegynae</taxon>
        <taxon>Araneoidea</taxon>
        <taxon>Araneidae</taxon>
        <taxon>Araneus</taxon>
    </lineage>
</organism>
<reference evidence="1 2" key="1">
    <citation type="journal article" date="2019" name="Sci. Rep.">
        <title>Orb-weaving spider Araneus ventricosus genome elucidates the spidroin gene catalogue.</title>
        <authorList>
            <person name="Kono N."/>
            <person name="Nakamura H."/>
            <person name="Ohtoshi R."/>
            <person name="Moran D.A.P."/>
            <person name="Shinohara A."/>
            <person name="Yoshida Y."/>
            <person name="Fujiwara M."/>
            <person name="Mori M."/>
            <person name="Tomita M."/>
            <person name="Arakawa K."/>
        </authorList>
    </citation>
    <scope>NUCLEOTIDE SEQUENCE [LARGE SCALE GENOMIC DNA]</scope>
</reference>
<evidence type="ECO:0000313" key="2">
    <source>
        <dbReference type="Proteomes" id="UP000499080"/>
    </source>
</evidence>
<dbReference type="EMBL" id="BGPR01008272">
    <property type="protein sequence ID" value="GBN32671.1"/>
    <property type="molecule type" value="Genomic_DNA"/>
</dbReference>
<name>A0A4Y2MZT6_ARAVE</name>